<keyword evidence="1" id="KW-0472">Membrane</keyword>
<comment type="caution">
    <text evidence="2">The sequence shown here is derived from an EMBL/GenBank/DDBJ whole genome shotgun (WGS) entry which is preliminary data.</text>
</comment>
<dbReference type="EMBL" id="JAVDWA010000003">
    <property type="protein sequence ID" value="MDR7073298.1"/>
    <property type="molecule type" value="Genomic_DNA"/>
</dbReference>
<feature type="transmembrane region" description="Helical" evidence="1">
    <location>
        <begin position="6"/>
        <end position="23"/>
    </location>
</feature>
<reference evidence="2 3" key="1">
    <citation type="submission" date="2023-07" db="EMBL/GenBank/DDBJ databases">
        <title>Sorghum-associated microbial communities from plants grown in Nebraska, USA.</title>
        <authorList>
            <person name="Schachtman D."/>
        </authorList>
    </citation>
    <scope>NUCLEOTIDE SEQUENCE [LARGE SCALE GENOMIC DNA]</scope>
    <source>
        <strain evidence="2 3">BE211</strain>
    </source>
</reference>
<gene>
    <name evidence="2" type="ORF">J2X07_002284</name>
</gene>
<evidence type="ECO:0000256" key="1">
    <source>
        <dbReference type="SAM" id="Phobius"/>
    </source>
</evidence>
<keyword evidence="1" id="KW-0812">Transmembrane</keyword>
<accession>A0ABU1U1D2</accession>
<proteinExistence type="predicted"/>
<feature type="transmembrane region" description="Helical" evidence="1">
    <location>
        <begin position="69"/>
        <end position="90"/>
    </location>
</feature>
<evidence type="ECO:0000313" key="2">
    <source>
        <dbReference type="EMBL" id="MDR7073298.1"/>
    </source>
</evidence>
<keyword evidence="3" id="KW-1185">Reference proteome</keyword>
<organism evidence="2 3">
    <name type="scientific">Fictibacillus barbaricus</name>
    <dbReference type="NCBI Taxonomy" id="182136"/>
    <lineage>
        <taxon>Bacteria</taxon>
        <taxon>Bacillati</taxon>
        <taxon>Bacillota</taxon>
        <taxon>Bacilli</taxon>
        <taxon>Bacillales</taxon>
        <taxon>Fictibacillaceae</taxon>
        <taxon>Fictibacillus</taxon>
    </lineage>
</organism>
<sequence>MDALLFGLLFFIPGALFFFWIIFKYTPEEHEKELEKHRWFREDKFKWLWDSEFALFTKIAEKSFVITKVIMLLFALFPVAFGVLGLWIYFS</sequence>
<dbReference type="RefSeq" id="WP_310258799.1">
    <property type="nucleotide sequence ID" value="NZ_JAVDWA010000003.1"/>
</dbReference>
<evidence type="ECO:0000313" key="3">
    <source>
        <dbReference type="Proteomes" id="UP001258181"/>
    </source>
</evidence>
<protein>
    <submittedName>
        <fullName evidence="2">Uncharacterized protein</fullName>
    </submittedName>
</protein>
<dbReference type="Proteomes" id="UP001258181">
    <property type="component" value="Unassembled WGS sequence"/>
</dbReference>
<name>A0ABU1U1D2_9BACL</name>
<keyword evidence="1" id="KW-1133">Transmembrane helix</keyword>